<dbReference type="Gene3D" id="3.40.50.2300">
    <property type="match status" value="1"/>
</dbReference>
<keyword evidence="3" id="KW-1185">Reference proteome</keyword>
<reference evidence="2 3" key="1">
    <citation type="journal article" date="2020" name="bioRxiv">
        <title>Metabolic contributions of an alphaproteobacterial endosymbiont in the apicomplexan Cardiosporidium cionae.</title>
        <authorList>
            <person name="Hunter E.S."/>
            <person name="Paight C.J."/>
            <person name="Lane C.E."/>
        </authorList>
    </citation>
    <scope>NUCLEOTIDE SEQUENCE [LARGE SCALE GENOMIC DNA]</scope>
    <source>
        <strain evidence="2">ESH_2018</strain>
    </source>
</reference>
<dbReference type="InterPro" id="IPR052995">
    <property type="entry name" value="LMW-PTP"/>
</dbReference>
<dbReference type="InterPro" id="IPR036196">
    <property type="entry name" value="Ptyr_pPase_sf"/>
</dbReference>
<name>A0ABQ7JAE8_9APIC</name>
<dbReference type="Proteomes" id="UP000823046">
    <property type="component" value="Unassembled WGS sequence"/>
</dbReference>
<dbReference type="Pfam" id="PF01451">
    <property type="entry name" value="LMWPc"/>
    <property type="match status" value="1"/>
</dbReference>
<dbReference type="EMBL" id="JADAQX010000259">
    <property type="protein sequence ID" value="KAF8820988.1"/>
    <property type="molecule type" value="Genomic_DNA"/>
</dbReference>
<dbReference type="InterPro" id="IPR023485">
    <property type="entry name" value="Ptyr_pPase"/>
</dbReference>
<dbReference type="SUPFAM" id="SSF52788">
    <property type="entry name" value="Phosphotyrosine protein phosphatases I"/>
    <property type="match status" value="1"/>
</dbReference>
<evidence type="ECO:0000313" key="2">
    <source>
        <dbReference type="EMBL" id="KAF8820988.1"/>
    </source>
</evidence>
<evidence type="ECO:0000313" key="3">
    <source>
        <dbReference type="Proteomes" id="UP000823046"/>
    </source>
</evidence>
<evidence type="ECO:0000259" key="1">
    <source>
        <dbReference type="Pfam" id="PF01451"/>
    </source>
</evidence>
<organism evidence="2 3">
    <name type="scientific">Cardiosporidium cionae</name>
    <dbReference type="NCBI Taxonomy" id="476202"/>
    <lineage>
        <taxon>Eukaryota</taxon>
        <taxon>Sar</taxon>
        <taxon>Alveolata</taxon>
        <taxon>Apicomplexa</taxon>
        <taxon>Aconoidasida</taxon>
        <taxon>Nephromycida</taxon>
        <taxon>Cardiosporidium</taxon>
    </lineage>
</organism>
<proteinExistence type="predicted"/>
<dbReference type="PANTHER" id="PTHR47439">
    <property type="entry name" value="LOW MOLECULAR WEIGHT PHOSPHOTYROSINE PROTEIN PHOSPHATASE-RELATED"/>
    <property type="match status" value="1"/>
</dbReference>
<feature type="domain" description="Phosphotyrosine protein phosphatase I" evidence="1">
    <location>
        <begin position="2"/>
        <end position="104"/>
    </location>
</feature>
<sequence>MTDSRMVTGAKKRGIVISSISRPLCKADIMRADVILGMDQKNLVAIDEAAQYWGCLNEAKQKTALLGEFRNGIGGECIVDPYWGKSQQFDRTLDSIEASIEGLLATLEAVNPHT</sequence>
<dbReference type="PANTHER" id="PTHR47439:SF1">
    <property type="entry name" value="ACID PHOSPHATASE"/>
    <property type="match status" value="1"/>
</dbReference>
<comment type="caution">
    <text evidence="2">The sequence shown here is derived from an EMBL/GenBank/DDBJ whole genome shotgun (WGS) entry which is preliminary data.</text>
</comment>
<protein>
    <submittedName>
        <fullName evidence="2">Low molecular weight</fullName>
    </submittedName>
</protein>
<gene>
    <name evidence="2" type="ORF">IE077_004393</name>
</gene>
<accession>A0ABQ7JAE8</accession>